<evidence type="ECO:0000259" key="4">
    <source>
        <dbReference type="Pfam" id="PF03807"/>
    </source>
</evidence>
<organism evidence="6 7">
    <name type="scientific">Nitratireductor mangrovi</name>
    <dbReference type="NCBI Taxonomy" id="2599600"/>
    <lineage>
        <taxon>Bacteria</taxon>
        <taxon>Pseudomonadati</taxon>
        <taxon>Pseudomonadota</taxon>
        <taxon>Alphaproteobacteria</taxon>
        <taxon>Hyphomicrobiales</taxon>
        <taxon>Phyllobacteriaceae</taxon>
        <taxon>Nitratireductor</taxon>
    </lineage>
</organism>
<keyword evidence="7" id="KW-1185">Reference proteome</keyword>
<dbReference type="SUPFAM" id="SSF53223">
    <property type="entry name" value="Aminoacid dehydrogenase-like, N-terminal domain"/>
    <property type="match status" value="1"/>
</dbReference>
<dbReference type="AlphaFoldDB" id="A0A5B8L238"/>
<reference evidence="6" key="1">
    <citation type="submission" date="2020-04" db="EMBL/GenBank/DDBJ databases">
        <title>Nitratireductor sp. nov. isolated from mangrove soil.</title>
        <authorList>
            <person name="Ye Y."/>
        </authorList>
    </citation>
    <scope>NUCLEOTIDE SEQUENCE</scope>
    <source>
        <strain evidence="6">SY7</strain>
    </source>
</reference>
<dbReference type="GO" id="GO:0009073">
    <property type="term" value="P:aromatic amino acid family biosynthetic process"/>
    <property type="evidence" value="ECO:0007669"/>
    <property type="project" value="UniProtKB-KW"/>
</dbReference>
<dbReference type="Pfam" id="PF03807">
    <property type="entry name" value="F420_oxidored"/>
    <property type="match status" value="1"/>
</dbReference>
<dbReference type="EMBL" id="CP042301">
    <property type="protein sequence ID" value="QDZ01588.2"/>
    <property type="molecule type" value="Genomic_DNA"/>
</dbReference>
<dbReference type="Gene3D" id="3.40.50.720">
    <property type="entry name" value="NAD(P)-binding Rossmann-like Domain"/>
    <property type="match status" value="1"/>
</dbReference>
<comment type="pathway">
    <text evidence="1">Metabolic intermediate biosynthesis; chorismate biosynthesis; chorismate from D-erythrose 4-phosphate and phosphoenolpyruvate: step 4/7.</text>
</comment>
<dbReference type="PANTHER" id="PTHR21089:SF1">
    <property type="entry name" value="BIFUNCTIONAL 3-DEHYDROQUINATE DEHYDRATASE_SHIKIMATE DEHYDROGENASE, CHLOROPLASTIC"/>
    <property type="match status" value="1"/>
</dbReference>
<evidence type="ECO:0000313" key="7">
    <source>
        <dbReference type="Proteomes" id="UP000321389"/>
    </source>
</evidence>
<evidence type="ECO:0000256" key="3">
    <source>
        <dbReference type="ARBA" id="ARBA00023141"/>
    </source>
</evidence>
<gene>
    <name evidence="6" type="ORF">FQ775_15050</name>
</gene>
<keyword evidence="3" id="KW-0057">Aromatic amino acid biosynthesis</keyword>
<proteinExistence type="predicted"/>
<dbReference type="Pfam" id="PF08501">
    <property type="entry name" value="Shikimate_dh_N"/>
    <property type="match status" value="1"/>
</dbReference>
<dbReference type="CDD" id="cd01065">
    <property type="entry name" value="NAD_bind_Shikimate_DH"/>
    <property type="match status" value="1"/>
</dbReference>
<evidence type="ECO:0000256" key="2">
    <source>
        <dbReference type="ARBA" id="ARBA00023002"/>
    </source>
</evidence>
<dbReference type="KEGG" id="niy:FQ775_15050"/>
<keyword evidence="2" id="KW-0560">Oxidoreductase</keyword>
<sequence>MGSVRLGLIGANIARSQSPRLHVEAGRLCGVEVRYERLVPRDLGLDFGAVFDRCLDEGFRGVNVTYPYKEEVVARVKLSDPPTARIGACNTVLFGNGGPLGHNTDHSGFISAFEASFGKTAPGKVALVGAGGVGKAIAFALVRLGAGELRIFDTDPGKAHRLAAMLSEAGAAPRVIRATSTEEAVEHADGLVNCTPIGMSGHSGSSMERRHMVGASWAFDAVYTPVDTDFLRSAADAGLAIMTGWELFFYQGLDAFRHFTGAEVDPLSLRRVLRANDEKKLHA</sequence>
<evidence type="ECO:0000259" key="5">
    <source>
        <dbReference type="Pfam" id="PF08501"/>
    </source>
</evidence>
<accession>A0A5B8L238</accession>
<dbReference type="GO" id="GO:0050661">
    <property type="term" value="F:NADP binding"/>
    <property type="evidence" value="ECO:0007669"/>
    <property type="project" value="TreeGrafter"/>
</dbReference>
<dbReference type="Proteomes" id="UP000321389">
    <property type="component" value="Chromosome"/>
</dbReference>
<dbReference type="InterPro" id="IPR022893">
    <property type="entry name" value="Shikimate_DH_fam"/>
</dbReference>
<dbReference type="GO" id="GO:0009423">
    <property type="term" value="P:chorismate biosynthetic process"/>
    <property type="evidence" value="ECO:0007669"/>
    <property type="project" value="TreeGrafter"/>
</dbReference>
<dbReference type="GO" id="GO:0019632">
    <property type="term" value="P:shikimate metabolic process"/>
    <property type="evidence" value="ECO:0007669"/>
    <property type="project" value="TreeGrafter"/>
</dbReference>
<name>A0A5B8L238_9HYPH</name>
<dbReference type="InterPro" id="IPR036291">
    <property type="entry name" value="NAD(P)-bd_dom_sf"/>
</dbReference>
<dbReference type="InterPro" id="IPR028939">
    <property type="entry name" value="P5C_Rdtase_cat_N"/>
</dbReference>
<dbReference type="InterPro" id="IPR013708">
    <property type="entry name" value="Shikimate_DH-bd_N"/>
</dbReference>
<protein>
    <submittedName>
        <fullName evidence="6">NAD(P)-binding domain-containing protein</fullName>
    </submittedName>
</protein>
<feature type="domain" description="Shikimate dehydrogenase substrate binding N-terminal" evidence="5">
    <location>
        <begin position="8"/>
        <end position="92"/>
    </location>
</feature>
<dbReference type="InterPro" id="IPR046346">
    <property type="entry name" value="Aminoacid_DH-like_N_sf"/>
</dbReference>
<dbReference type="GO" id="GO:0004764">
    <property type="term" value="F:shikimate 3-dehydrogenase (NADP+) activity"/>
    <property type="evidence" value="ECO:0007669"/>
    <property type="project" value="InterPro"/>
</dbReference>
<dbReference type="SUPFAM" id="SSF51735">
    <property type="entry name" value="NAD(P)-binding Rossmann-fold domains"/>
    <property type="match status" value="1"/>
</dbReference>
<evidence type="ECO:0000256" key="1">
    <source>
        <dbReference type="ARBA" id="ARBA00004871"/>
    </source>
</evidence>
<dbReference type="PANTHER" id="PTHR21089">
    <property type="entry name" value="SHIKIMATE DEHYDROGENASE"/>
    <property type="match status" value="1"/>
</dbReference>
<evidence type="ECO:0000313" key="6">
    <source>
        <dbReference type="EMBL" id="QDZ01588.2"/>
    </source>
</evidence>
<dbReference type="GO" id="GO:0005829">
    <property type="term" value="C:cytosol"/>
    <property type="evidence" value="ECO:0007669"/>
    <property type="project" value="TreeGrafter"/>
</dbReference>
<feature type="domain" description="Pyrroline-5-carboxylate reductase catalytic N-terminal" evidence="4">
    <location>
        <begin position="124"/>
        <end position="197"/>
    </location>
</feature>
<keyword evidence="3" id="KW-0028">Amino-acid biosynthesis</keyword>
<dbReference type="Gene3D" id="3.40.50.10860">
    <property type="entry name" value="Leucine Dehydrogenase, chain A, domain 1"/>
    <property type="match status" value="1"/>
</dbReference>